<dbReference type="EMBL" id="AABBAW010000004">
    <property type="protein sequence ID" value="EAG2515212.1"/>
    <property type="molecule type" value="Genomic_DNA"/>
</dbReference>
<evidence type="ECO:0000313" key="42">
    <source>
        <dbReference type="EMBL" id="HAB8556325.1"/>
    </source>
</evidence>
<evidence type="ECO:0000313" key="82">
    <source>
        <dbReference type="Proteomes" id="UP000527632"/>
    </source>
</evidence>
<dbReference type="SUPFAM" id="SSF55797">
    <property type="entry name" value="PR-1-like"/>
    <property type="match status" value="1"/>
</dbReference>
<evidence type="ECO:0000313" key="9">
    <source>
        <dbReference type="EMBL" id="EAD1185250.1"/>
    </source>
</evidence>
<evidence type="ECO:0000313" key="31">
    <source>
        <dbReference type="EMBL" id="ECB9513173.1"/>
    </source>
</evidence>
<dbReference type="EMBL" id="DAAIHR010000011">
    <property type="protein sequence ID" value="HAB8399140.1"/>
    <property type="molecule type" value="Genomic_DNA"/>
</dbReference>
<dbReference type="EMBL" id="AAANYN010000017">
    <property type="protein sequence ID" value="EAD5774867.1"/>
    <property type="molecule type" value="Genomic_DNA"/>
</dbReference>
<sequence>MKFIMRVAVLLIICLFIGYNTDLFFSKSVEKNTAEDTATKSNFPDNKKTTNENPKQVQDSSSLARFINKNVSELKKEFGDPVRVDKTAYGYDNYIYSQPGTSYMQVGVTKNIVQTIYALGQDLNVMPYTIGMSTEKVFTDANLQSEISFNYKDSYYKFELSEEDLNARPIVNIGSGVYAQLNFDKFKSKLISVRYLNKLSFVKMRPYELSYQGEIYEEKLTPADWNAIDDASSKQVLEITNVIRDRYGIEEVAWDESVAKVAYGHSVDMKKNDYFDHTSPTQGDLSKRLSKGDVKYTKAGENIAYNYVDSAAAVEGWLNSKGHRENLLDGSYTYMGAGTYRKYYTQNFIIK</sequence>
<evidence type="ECO:0000313" key="27">
    <source>
        <dbReference type="EMBL" id="EAH4241720.1"/>
    </source>
</evidence>
<dbReference type="EMBL" id="AABGUK010000002">
    <property type="protein sequence ID" value="EAH4241720.1"/>
    <property type="molecule type" value="Genomic_DNA"/>
</dbReference>
<dbReference type="PANTHER" id="PTHR31157">
    <property type="entry name" value="SCP DOMAIN-CONTAINING PROTEIN"/>
    <property type="match status" value="1"/>
</dbReference>
<evidence type="ECO:0000313" key="63">
    <source>
        <dbReference type="Proteomes" id="UP000376505"/>
    </source>
</evidence>
<dbReference type="Proteomes" id="UP000467536">
    <property type="component" value="Unassembled WGS sequence"/>
</dbReference>
<evidence type="ECO:0000313" key="4">
    <source>
        <dbReference type="EMBL" id="EAC4552289.1"/>
    </source>
</evidence>
<evidence type="ECO:0000313" key="71">
    <source>
        <dbReference type="Proteomes" id="UP000427828"/>
    </source>
</evidence>
<dbReference type="AlphaFoldDB" id="A0A0B8RFX0"/>
<evidence type="ECO:0000313" key="15">
    <source>
        <dbReference type="EMBL" id="EAE4942215.1"/>
    </source>
</evidence>
<dbReference type="InterPro" id="IPR029410">
    <property type="entry name" value="CAP_assoc"/>
</dbReference>
<feature type="domain" description="SCP" evidence="2">
    <location>
        <begin position="237"/>
        <end position="347"/>
    </location>
</feature>
<evidence type="ECO:0000313" key="66">
    <source>
        <dbReference type="Proteomes" id="UP000393182"/>
    </source>
</evidence>
<dbReference type="EMBL" id="AACKDQ010000006">
    <property type="protein sequence ID" value="EAK9316194.1"/>
    <property type="molecule type" value="Genomic_DNA"/>
</dbReference>
<dbReference type="EMBL" id="AAANYR010000002">
    <property type="protein sequence ID" value="EAD5785820.1"/>
    <property type="molecule type" value="Genomic_DNA"/>
</dbReference>
<evidence type="ECO:0000313" key="30">
    <source>
        <dbReference type="EMBL" id="ECB9474011.1"/>
    </source>
</evidence>
<evidence type="ECO:0000313" key="45">
    <source>
        <dbReference type="EMBL" id="HAC1755992.1"/>
    </source>
</evidence>
<evidence type="ECO:0000313" key="53">
    <source>
        <dbReference type="Proteomes" id="UP000337746"/>
    </source>
</evidence>
<reference evidence="15 66" key="7">
    <citation type="submission" date="2019-03" db="EMBL/GenBank/DDBJ databases">
        <authorList>
            <person name="Ashton P.M."/>
            <person name="Dallman T."/>
            <person name="Nair S."/>
            <person name="De Pinna E."/>
            <person name="Peters T."/>
            <person name="Grant K."/>
        </authorList>
    </citation>
    <scope>NUCLEOTIDE SEQUENCE [LARGE SCALE GENOMIC DNA]</scope>
    <source>
        <strain evidence="38 75">788324</strain>
        <strain evidence="15">RL15000286</strain>
    </source>
</reference>
<evidence type="ECO:0000313" key="83">
    <source>
        <dbReference type="Proteomes" id="UP000528151"/>
    </source>
</evidence>
<dbReference type="EMBL" id="AAAJWF010000002">
    <property type="protein sequence ID" value="EAC7479748.1"/>
    <property type="molecule type" value="Genomic_DNA"/>
</dbReference>
<evidence type="ECO:0000313" key="43">
    <source>
        <dbReference type="EMBL" id="HAC0012493.1"/>
    </source>
</evidence>
<dbReference type="Proteomes" id="UP000331186">
    <property type="component" value="Unassembled WGS sequence"/>
</dbReference>
<evidence type="ECO:0000313" key="25">
    <source>
        <dbReference type="EMBL" id="EAG6991366.1"/>
    </source>
</evidence>
<dbReference type="Proteomes" id="UP000272537">
    <property type="component" value="Unassembled WGS sequence"/>
</dbReference>
<dbReference type="EMBL" id="AABATR010000007">
    <property type="protein sequence ID" value="EAG1894491.1"/>
    <property type="molecule type" value="Genomic_DNA"/>
</dbReference>
<evidence type="ECO:0000313" key="29">
    <source>
        <dbReference type="EMBL" id="EAK9316194.1"/>
    </source>
</evidence>
<dbReference type="EMBL" id="AABAYG010000002">
    <property type="protein sequence ID" value="EAG2244710.1"/>
    <property type="molecule type" value="Genomic_DNA"/>
</dbReference>
<reference evidence="52 54" key="5">
    <citation type="submission" date="2018-06" db="EMBL/GenBank/DDBJ databases">
        <authorList>
            <consortium name="PulseNet: The National Subtyping Network for Foodborne Disease Surveillance"/>
            <person name="Tarr C.L."/>
            <person name="Trees E."/>
            <person name="Katz L.S."/>
            <person name="Carleton-Romer H.A."/>
            <person name="Stroika S."/>
            <person name="Kucerova Z."/>
            <person name="Roache K.F."/>
            <person name="Sabol A.L."/>
            <person name="Besser J."/>
            <person name="Gerner-Smidt P."/>
        </authorList>
    </citation>
    <scope>NUCLEOTIDE SEQUENCE [LARGE SCALE GENOMIC DNA]</scope>
    <source>
        <strain evidence="4 54">2015L-6227</strain>
        <strain evidence="14 52">PNUSAL000134</strain>
        <strain evidence="8 58">PNUSAL000910</strain>
        <strain evidence="16 59">PNUSAL002180</strain>
        <strain evidence="17 76">PNUSAL002298</strain>
        <strain evidence="28 57">PNUSAL004402</strain>
        <strain evidence="35 79">PNUSAL005692</strain>
    </source>
</reference>
<evidence type="ECO:0000313" key="76">
    <source>
        <dbReference type="Proteomes" id="UP000478682"/>
    </source>
</evidence>
<reference evidence="69 80" key="8">
    <citation type="submission" date="2019-04" db="EMBL/GenBank/DDBJ databases">
        <authorList>
            <consortium name="GenomeTrakr network: Whole genome sequencing for foodborne pathogen traceback"/>
        </authorList>
    </citation>
    <scope>NUCLEOTIDE SEQUENCE [LARGE SCALE GENOMIC DNA]</scope>
    <source>
        <strain evidence="25 86">CFSAN004300</strain>
        <strain evidence="26 80">CFSAN072474</strain>
        <strain evidence="34 60">FLAG-55987</strain>
        <strain evidence="29 69">PHLUSALM00088</strain>
    </source>
</reference>
<dbReference type="EMBL" id="AANCRK010000004">
    <property type="protein sequence ID" value="EDN7715317.1"/>
    <property type="molecule type" value="Genomic_DNA"/>
</dbReference>
<evidence type="ECO:0000313" key="60">
    <source>
        <dbReference type="Proteomes" id="UP000364988"/>
    </source>
</evidence>
<dbReference type="EMBL" id="AABAGT010000011">
    <property type="protein sequence ID" value="EAG0867337.1"/>
    <property type="molecule type" value="Genomic_DNA"/>
</dbReference>
<evidence type="ECO:0000313" key="14">
    <source>
        <dbReference type="EMBL" id="EAE2353571.1"/>
    </source>
</evidence>
<reference evidence="47 85" key="10">
    <citation type="submission" date="2020-06" db="EMBL/GenBank/DDBJ databases">
        <title>Two Listeria outbreaks in Switzerland in 2018 and 2020.</title>
        <authorList>
            <person name="Stevens M.J.A."/>
            <person name="Bloemberg G."/>
            <person name="Nusch-Inderbinnen M."/>
            <person name="Stephan R."/>
        </authorList>
    </citation>
    <scope>NUCLEOTIDE SEQUENCE [LARGE SCALE GENOMIC DNA]</scope>
    <source>
        <strain evidence="47 85">N18-0707</strain>
    </source>
</reference>
<dbReference type="Proteomes" id="UP000840039">
    <property type="component" value="Unassembled WGS sequence"/>
</dbReference>
<dbReference type="Proteomes" id="UP000460224">
    <property type="component" value="Unassembled WGS sequence"/>
</dbReference>
<dbReference type="Gene3D" id="3.40.33.10">
    <property type="entry name" value="CAP"/>
    <property type="match status" value="1"/>
</dbReference>
<dbReference type="EMBL" id="AALAQH010000004">
    <property type="protein sequence ID" value="ECX6924676.1"/>
    <property type="molecule type" value="Genomic_DNA"/>
</dbReference>
<evidence type="ECO:0000313" key="70">
    <source>
        <dbReference type="Proteomes" id="UP000423131"/>
    </source>
</evidence>
<evidence type="ECO:0000313" key="37">
    <source>
        <dbReference type="EMBL" id="EDN9837487.1"/>
    </source>
</evidence>
<evidence type="ECO:0000313" key="69">
    <source>
        <dbReference type="Proteomes" id="UP000410967"/>
    </source>
</evidence>
<dbReference type="EMBL" id="AAHZFN010000012">
    <property type="protein sequence ID" value="ECB9474011.1"/>
    <property type="molecule type" value="Genomic_DNA"/>
</dbReference>
<evidence type="ECO:0000313" key="40">
    <source>
        <dbReference type="EMBL" id="HAA8051819.1"/>
    </source>
</evidence>
<dbReference type="RefSeq" id="WP_003740730.1">
    <property type="nucleotide sequence ID" value="NC_021824.1"/>
</dbReference>
<dbReference type="EMBL" id="AABEKY010000001">
    <property type="protein sequence ID" value="EAG9386133.1"/>
    <property type="molecule type" value="Genomic_DNA"/>
</dbReference>
<evidence type="ECO:0000313" key="90">
    <source>
        <dbReference type="Proteomes" id="UP000841146"/>
    </source>
</evidence>
<dbReference type="EMBL" id="AABBHO010000001">
    <property type="protein sequence ID" value="EAG2995760.1"/>
    <property type="molecule type" value="Genomic_DNA"/>
</dbReference>
<evidence type="ECO:0000313" key="74">
    <source>
        <dbReference type="Proteomes" id="UP000467347"/>
    </source>
</evidence>
<evidence type="ECO:0000313" key="59">
    <source>
        <dbReference type="Proteomes" id="UP000358545"/>
    </source>
</evidence>
<evidence type="ECO:0000313" key="36">
    <source>
        <dbReference type="EMBL" id="EDN7715317.1"/>
    </source>
</evidence>
<dbReference type="Proteomes" id="UP000528151">
    <property type="component" value="Unassembled WGS sequence"/>
</dbReference>
<dbReference type="EMBL" id="AAIAJJ010000003">
    <property type="protein sequence ID" value="ECC1556527.1"/>
    <property type="molecule type" value="Genomic_DNA"/>
</dbReference>
<evidence type="ECO:0000313" key="89">
    <source>
        <dbReference type="Proteomes" id="UP000840197"/>
    </source>
</evidence>
<dbReference type="EMBL" id="AABBYJ010000004">
    <property type="protein sequence ID" value="EAG4331040.1"/>
    <property type="molecule type" value="Genomic_DNA"/>
</dbReference>
<evidence type="ECO:0000313" key="91">
    <source>
        <dbReference type="Proteomes" id="UP000843775"/>
    </source>
</evidence>
<dbReference type="EMBL" id="AANPAU010000008">
    <property type="protein sequence ID" value="EDP8514759.1"/>
    <property type="molecule type" value="Genomic_DNA"/>
</dbReference>
<evidence type="ECO:0000313" key="11">
    <source>
        <dbReference type="EMBL" id="EAD5774867.1"/>
    </source>
</evidence>
<evidence type="ECO:0000313" key="5">
    <source>
        <dbReference type="EMBL" id="EAC5550185.1"/>
    </source>
</evidence>
<evidence type="ECO:0000313" key="16">
    <source>
        <dbReference type="EMBL" id="EAG0867337.1"/>
    </source>
</evidence>
<dbReference type="EMBL" id="DAAJFY010000009">
    <property type="protein sequence ID" value="HAC0276105.1"/>
    <property type="molecule type" value="Genomic_DNA"/>
</dbReference>
<dbReference type="Proteomes" id="UP000840197">
    <property type="component" value="Unassembled WGS sequence"/>
</dbReference>
<evidence type="ECO:0000313" key="41">
    <source>
        <dbReference type="EMBL" id="HAB8399140.1"/>
    </source>
</evidence>
<dbReference type="Proteomes" id="UP000365297">
    <property type="component" value="Unassembled WGS sequence"/>
</dbReference>
<evidence type="ECO:0000313" key="65">
    <source>
        <dbReference type="Proteomes" id="UP000389283"/>
    </source>
</evidence>
<dbReference type="Proteomes" id="UP000345329">
    <property type="component" value="Unassembled WGS sequence"/>
</dbReference>
<dbReference type="Pfam" id="PF14504">
    <property type="entry name" value="CAP_assoc_N"/>
    <property type="match status" value="1"/>
</dbReference>
<proteinExistence type="predicted"/>
<dbReference type="Proteomes" id="UP000842809">
    <property type="component" value="Unassembled WGS sequence"/>
</dbReference>
<dbReference type="Proteomes" id="UP000350032">
    <property type="component" value="Unassembled WGS sequence"/>
</dbReference>
<dbReference type="EMBL" id="AAAKQF010000011">
    <property type="protein sequence ID" value="EAC9041252.1"/>
    <property type="molecule type" value="Genomic_DNA"/>
</dbReference>
<dbReference type="Proteomes" id="UP000852906">
    <property type="component" value="Unassembled WGS sequence"/>
</dbReference>
<evidence type="ECO:0000313" key="68">
    <source>
        <dbReference type="Proteomes" id="UP000403352"/>
    </source>
</evidence>
<evidence type="ECO:0000313" key="67">
    <source>
        <dbReference type="Proteomes" id="UP000398321"/>
    </source>
</evidence>
<evidence type="ECO:0000313" key="93">
    <source>
        <dbReference type="Proteomes" id="UP000852906"/>
    </source>
</evidence>
<evidence type="ECO:0000313" key="56">
    <source>
        <dbReference type="Proteomes" id="UP000345329"/>
    </source>
</evidence>
<feature type="region of interest" description="Disordered" evidence="1">
    <location>
        <begin position="35"/>
        <end position="55"/>
    </location>
</feature>
<dbReference type="EMBL" id="AACJYH010000001">
    <property type="protein sequence ID" value="EAK8896150.1"/>
    <property type="molecule type" value="Genomic_DNA"/>
</dbReference>
<evidence type="ECO:0000313" key="24">
    <source>
        <dbReference type="EMBL" id="EAG6169507.1"/>
    </source>
</evidence>
<dbReference type="Pfam" id="PF00188">
    <property type="entry name" value="CAP"/>
    <property type="match status" value="1"/>
</dbReference>
<dbReference type="EMBL" id="AALGDA010000004">
    <property type="protein sequence ID" value="ECY9781779.1"/>
    <property type="molecule type" value="Genomic_DNA"/>
</dbReference>
<dbReference type="Proteomes" id="UP000379076">
    <property type="component" value="Unassembled WGS sequence"/>
</dbReference>
<dbReference type="Proteomes" id="UP000398321">
    <property type="component" value="Unassembled WGS sequence"/>
</dbReference>
<evidence type="ECO:0000313" key="17">
    <source>
        <dbReference type="EMBL" id="EAG1894491.1"/>
    </source>
</evidence>
<dbReference type="EMBL" id="QDAY01000002">
    <property type="protein sequence ID" value="KAA9450399.1"/>
    <property type="molecule type" value="Genomic_DNA"/>
</dbReference>
<evidence type="ECO:0000313" key="88">
    <source>
        <dbReference type="Proteomes" id="UP000566721"/>
    </source>
</evidence>
<evidence type="ECO:0000313" key="54">
    <source>
        <dbReference type="Proteomes" id="UP000339309"/>
    </source>
</evidence>
<dbReference type="EMBL" id="AANEHK010000008">
    <property type="protein sequence ID" value="EDO0986247.1"/>
    <property type="molecule type" value="Genomic_DNA"/>
</dbReference>
<dbReference type="EMBL" id="AAAQQZ010000002">
    <property type="protein sequence ID" value="EAE1338146.1"/>
    <property type="molecule type" value="Genomic_DNA"/>
</dbReference>
<dbReference type="Proteomes" id="UP000548278">
    <property type="component" value="Unassembled WGS sequence"/>
</dbReference>
<dbReference type="InterPro" id="IPR035940">
    <property type="entry name" value="CAP_sf"/>
</dbReference>
<dbReference type="EMBL" id="MJTJ01000015">
    <property type="protein sequence ID" value="OET50186.1"/>
    <property type="molecule type" value="Genomic_DNA"/>
</dbReference>
<dbReference type="Proteomes" id="UP000467347">
    <property type="component" value="Unassembled WGS sequence"/>
</dbReference>
<evidence type="ECO:0000313" key="85">
    <source>
        <dbReference type="Proteomes" id="UP000544530"/>
    </source>
</evidence>
<evidence type="ECO:0000313" key="32">
    <source>
        <dbReference type="EMBL" id="ECC1556527.1"/>
    </source>
</evidence>
<dbReference type="EMBL" id="AALEDS010000003">
    <property type="protein sequence ID" value="ECY6543834.1"/>
    <property type="molecule type" value="Genomic_DNA"/>
</dbReference>
<dbReference type="Proteomes" id="UP000393182">
    <property type="component" value="Unassembled WGS sequence"/>
</dbReference>
<evidence type="ECO:0000313" key="23">
    <source>
        <dbReference type="EMBL" id="EAG4461768.1"/>
    </source>
</evidence>
<evidence type="ECO:0000313" key="33">
    <source>
        <dbReference type="EMBL" id="ECX6924676.1"/>
    </source>
</evidence>
<evidence type="ECO:0000313" key="86">
    <source>
        <dbReference type="Proteomes" id="UP000548278"/>
    </source>
</evidence>
<dbReference type="InterPro" id="IPR014044">
    <property type="entry name" value="CAP_dom"/>
</dbReference>
<dbReference type="Proteomes" id="UP000339309">
    <property type="component" value="Unassembled WGS sequence"/>
</dbReference>
<evidence type="ECO:0000313" key="92">
    <source>
        <dbReference type="Proteomes" id="UP000844415"/>
    </source>
</evidence>
<evidence type="ECO:0000313" key="77">
    <source>
        <dbReference type="Proteomes" id="UP000478704"/>
    </source>
</evidence>
<dbReference type="CDD" id="cd05379">
    <property type="entry name" value="CAP_bacterial"/>
    <property type="match status" value="1"/>
</dbReference>
<dbReference type="Proteomes" id="UP000427828">
    <property type="component" value="Unassembled WGS sequence"/>
</dbReference>
<feature type="domain" description="CAP-associated" evidence="3">
    <location>
        <begin position="67"/>
        <end position="207"/>
    </location>
</feature>
<evidence type="ECO:0000313" key="8">
    <source>
        <dbReference type="EMBL" id="EAC9041252.1"/>
    </source>
</evidence>
<dbReference type="Proteomes" id="UP000843775">
    <property type="component" value="Unassembled WGS sequence"/>
</dbReference>
<dbReference type="Proteomes" id="UP000358545">
    <property type="component" value="Unassembled WGS sequence"/>
</dbReference>
<evidence type="ECO:0000313" key="10">
    <source>
        <dbReference type="EMBL" id="EAD3792948.1"/>
    </source>
</evidence>
<dbReference type="Proteomes" id="UP000376505">
    <property type="component" value="Unassembled WGS sequence"/>
</dbReference>
<evidence type="ECO:0000313" key="7">
    <source>
        <dbReference type="EMBL" id="EAC7479748.1"/>
    </source>
</evidence>
<dbReference type="Proteomes" id="UP000368512">
    <property type="component" value="Unassembled WGS sequence"/>
</dbReference>
<dbReference type="Proteomes" id="UP000389283">
    <property type="component" value="Unassembled WGS sequence"/>
</dbReference>
<reference evidence="49 50" key="2">
    <citation type="journal article" date="2018" name="BMC Genomics">
        <title>Genes significantly associated with lineage II food isolates of Listeria monocytogenes.</title>
        <authorList>
            <person name="Pirone-Davies C."/>
            <person name="Chen Y."/>
            <person name="Pightling A."/>
            <person name="Ryan G."/>
            <person name="Wang Y."/>
            <person name="Yao K."/>
            <person name="Hoffmann M."/>
            <person name="Allard M.W."/>
        </authorList>
    </citation>
    <scope>NUCLEOTIDE SEQUENCE [LARGE SCALE GENOMIC DNA]</scope>
    <source>
        <strain evidence="49 50">PNUSAL000550</strain>
    </source>
</reference>
<dbReference type="EMBL" id="AAASLB010000004">
    <property type="protein sequence ID" value="EAE4942215.1"/>
    <property type="molecule type" value="Genomic_DNA"/>
</dbReference>
<evidence type="ECO:0000313" key="48">
    <source>
        <dbReference type="EMBL" id="OET50186.1"/>
    </source>
</evidence>
<evidence type="ECO:0000313" key="39">
    <source>
        <dbReference type="EMBL" id="EDP8514759.1"/>
    </source>
</evidence>
<comment type="caution">
    <text evidence="12">The sequence shown here is derived from an EMBL/GenBank/DDBJ whole genome shotgun (WGS) entry which is preliminary data.</text>
</comment>
<evidence type="ECO:0000313" key="79">
    <source>
        <dbReference type="Proteomes" id="UP000489121"/>
    </source>
</evidence>
<protein>
    <submittedName>
        <fullName evidence="12">CAP domain-containing protein</fullName>
    </submittedName>
</protein>
<dbReference type="Proteomes" id="UP000549379">
    <property type="component" value="Unassembled WGS sequence"/>
</dbReference>
<evidence type="ECO:0000313" key="38">
    <source>
        <dbReference type="EMBL" id="EDO0986247.1"/>
    </source>
</evidence>
<evidence type="ECO:0000313" key="26">
    <source>
        <dbReference type="EMBL" id="EAG9386133.1"/>
    </source>
</evidence>
<evidence type="ECO:0000313" key="49">
    <source>
        <dbReference type="EMBL" id="RKA07757.1"/>
    </source>
</evidence>
<evidence type="ECO:0000313" key="20">
    <source>
        <dbReference type="EMBL" id="EAG2515212.1"/>
    </source>
</evidence>
<dbReference type="Proteomes" id="UP000354255">
    <property type="component" value="Unassembled WGS sequence"/>
</dbReference>
<evidence type="ECO:0000313" key="78">
    <source>
        <dbReference type="Proteomes" id="UP000481141"/>
    </source>
</evidence>
<evidence type="ECO:0000313" key="47">
    <source>
        <dbReference type="EMBL" id="NYA02685.1"/>
    </source>
</evidence>
<dbReference type="Proteomes" id="UP000410967">
    <property type="component" value="Unassembled WGS sequence"/>
</dbReference>
<dbReference type="Proteomes" id="UP000527632">
    <property type="component" value="Unassembled WGS sequence"/>
</dbReference>
<dbReference type="Proteomes" id="UP000423131">
    <property type="component" value="Unassembled WGS sequence"/>
</dbReference>
<evidence type="ECO:0000313" key="81">
    <source>
        <dbReference type="Proteomes" id="UP000525850"/>
    </source>
</evidence>
<dbReference type="Proteomes" id="UP000481141">
    <property type="component" value="Unassembled WGS sequence"/>
</dbReference>
<evidence type="ECO:0000313" key="13">
    <source>
        <dbReference type="EMBL" id="EAE1338146.1"/>
    </source>
</evidence>
<gene>
    <name evidence="16" type="ORF">A8L61_08560</name>
    <name evidence="25" type="ORF">AB917_12290</name>
    <name evidence="4" type="ORF">ABZ57_07310</name>
    <name evidence="48" type="ORF">AJL21_08310</name>
    <name evidence="13" type="ORF">ART25_04385</name>
    <name evidence="5" type="ORF">ARY78_07070</name>
    <name evidence="20" type="ORF">B1N52_08565</name>
    <name evidence="19" type="ORF">B1S26_04740</name>
    <name evidence="21" type="ORF">B5K54_00465</name>
    <name evidence="17" type="ORF">BB997_12815</name>
    <name evidence="33" type="ORF">BCZ19_08350</name>
    <name evidence="18" type="ORF">BCZ21_07255</name>
    <name evidence="23" type="ORF">CA369_05665</name>
    <name evidence="22" type="ORF">CAV64_07225</name>
    <name evidence="26" type="ORF">CW845_01310</name>
    <name evidence="28" type="ORF">D7104_00395</name>
    <name evidence="46" type="ORF">DCK61_06675</name>
    <name evidence="24" type="ORF">DCT16_08925</name>
    <name evidence="7" type="ORF">DQ70_03510</name>
    <name evidence="6" type="ORF">DU018_02785</name>
    <name evidence="49" type="ORF">DYZ80_02132</name>
    <name evidence="15" type="ORF">E1W56_09245</name>
    <name evidence="27" type="ORF">E5F58_06820</name>
    <name evidence="12" type="ORF">EX365_04485</name>
    <name evidence="11" type="ORF">EXZ73_11255</name>
    <name evidence="34" type="ORF">F6436_05760</name>
    <name evidence="35" type="ORF">F6515_02100</name>
    <name evidence="29" type="ORF">FA835_03635</name>
    <name evidence="31" type="ORF">FLQ97_05430</name>
    <name evidence="30" type="ORF">FLR03_10035</name>
    <name evidence="32" type="ORF">FNX40_06845</name>
    <name evidence="38" type="ORF">FV747_09610</name>
    <name evidence="39" type="ORF">G3O21_002191</name>
    <name evidence="40" type="ORF">GHH22_01420</name>
    <name evidence="45" type="ORF">GI949_13520</name>
    <name evidence="37" type="ORF">GJW51_12525</name>
    <name evidence="36" type="ORF">GQG13_09280</name>
    <name evidence="41" type="ORF">GYR60_11490</name>
    <name evidence="42" type="ORF">GYS09_03335</name>
    <name evidence="43" type="ORF">GYX23_05700</name>
    <name evidence="44" type="ORF">GYY14_12105</name>
    <name evidence="47" type="ORF">HZJ64_12640</name>
    <name evidence="8" type="ORF">KV70_13615</name>
    <name evidence="9" type="ORF">QD52_09205</name>
    <name evidence="10" type="ORF">UI29_09225</name>
    <name evidence="14" type="ORF">Y261_04310</name>
</gene>
<evidence type="ECO:0000313" key="52">
    <source>
        <dbReference type="Proteomes" id="UP000336166"/>
    </source>
</evidence>
<reference evidence="51 55" key="6">
    <citation type="submission" date="2019-02" db="EMBL/GenBank/DDBJ databases">
        <authorList>
            <consortium name="GenomeTrakr: Next Generation Sequencing Network for Food Pathogen Tracability"/>
        </authorList>
    </citation>
    <scope>NUCLEOTIDE SEQUENCE [LARGE SCALE GENOMIC DNA]</scope>
    <source>
        <strain evidence="21 87">10B02965A-1</strain>
        <strain evidence="7 62">CFSAN008042</strain>
        <strain evidence="23 83">CFSAN063727</strain>
        <strain evidence="36 72">CFSAN102901</strain>
        <strain evidence="13 64">FDA00006494</strain>
        <strain evidence="5 61">FDA00007096</strain>
        <strain evidence="9 68">FDA00008584</strain>
        <strain evidence="19">FDA00011243</strain>
        <strain evidence="6 51">FDA00013332</strain>
        <strain evidence="12 55">FDA00013853</strain>
        <strain evidence="30 70">FDA00014336</strain>
        <strain evidence="32 65">FDA00014370</strain>
        <strain evidence="31 67">FDA00014392</strain>
        <strain evidence="39">FDA00015054</strain>
        <strain evidence="22 84">FDA1005580-S054-001</strain>
        <strain evidence="77">FDA1090798-S029-001</strain>
        <strain evidence="78">FDA956581-098-004</strain>
        <strain evidence="20 81">FDA960927-006-004</strain>
        <strain evidence="24 88">FLAG-38921</strain>
        <strain evidence="33 71">FLAG-51482A</strain>
        <strain evidence="18 53">FLAG-54356</strain>
        <strain evidence="11 63">FSIS31901579</strain>
        <strain evidence="27 82">LS1344</strain>
        <strain evidence="37 74">OSF101448</strain>
        <strain evidence="10 56">VA-WGS-00405</strain>
    </source>
</reference>
<evidence type="ECO:0000313" key="87">
    <source>
        <dbReference type="Proteomes" id="UP000549379"/>
    </source>
</evidence>
<dbReference type="EMBL" id="AAALRN010000004">
    <property type="protein sequence ID" value="EAD1185250.1"/>
    <property type="molecule type" value="Genomic_DNA"/>
</dbReference>
<dbReference type="Proteomes" id="UP000336166">
    <property type="component" value="Unassembled WGS sequence"/>
</dbReference>
<evidence type="ECO:0000313" key="35">
    <source>
        <dbReference type="EMBL" id="ECY9781779.1"/>
    </source>
</evidence>
<evidence type="ECO:0000256" key="1">
    <source>
        <dbReference type="SAM" id="MobiDB-lite"/>
    </source>
</evidence>
<dbReference type="EMBL" id="DAAEEB010000001">
    <property type="protein sequence ID" value="HAA8051819.1"/>
    <property type="molecule type" value="Genomic_DNA"/>
</dbReference>
<evidence type="ECO:0000313" key="22">
    <source>
        <dbReference type="EMBL" id="EAG4331040.1"/>
    </source>
</evidence>
<evidence type="ECO:0000313" key="12">
    <source>
        <dbReference type="EMBL" id="EAD5785820.1"/>
    </source>
</evidence>
<dbReference type="Proteomes" id="UP000525850">
    <property type="component" value="Unassembled WGS sequence"/>
</dbReference>
<evidence type="ECO:0000313" key="58">
    <source>
        <dbReference type="Proteomes" id="UP000354255"/>
    </source>
</evidence>
<evidence type="ECO:0000313" key="72">
    <source>
        <dbReference type="Proteomes" id="UP000455569"/>
    </source>
</evidence>
<dbReference type="EMBL" id="AAHZFY010000008">
    <property type="protein sequence ID" value="ECB9513173.1"/>
    <property type="molecule type" value="Genomic_DNA"/>
</dbReference>
<evidence type="ECO:0000313" key="55">
    <source>
        <dbReference type="Proteomes" id="UP000344343"/>
    </source>
</evidence>
<evidence type="ECO:0000313" key="62">
    <source>
        <dbReference type="Proteomes" id="UP000368512"/>
    </source>
</evidence>
<evidence type="ECO:0000313" key="6">
    <source>
        <dbReference type="EMBL" id="EAC6547286.1"/>
    </source>
</evidence>
<dbReference type="EMBL" id="DAAJZA010000011">
    <property type="protein sequence ID" value="HAC1755992.1"/>
    <property type="molecule type" value="Genomic_DNA"/>
</dbReference>
<evidence type="ECO:0000313" key="73">
    <source>
        <dbReference type="Proteomes" id="UP000460224"/>
    </source>
</evidence>
<evidence type="ECO:0000313" key="61">
    <source>
        <dbReference type="Proteomes" id="UP000365297"/>
    </source>
</evidence>
<dbReference type="Proteomes" id="UP000844415">
    <property type="component" value="Unassembled WGS sequence"/>
</dbReference>
<dbReference type="EMBL" id="JACAVN010000009">
    <property type="protein sequence ID" value="NYA02685.1"/>
    <property type="molecule type" value="Genomic_DNA"/>
</dbReference>
<dbReference type="EMBL" id="AAAMZD010000004">
    <property type="protein sequence ID" value="EAD3792948.1"/>
    <property type="molecule type" value="Genomic_DNA"/>
</dbReference>
<name>A0A0B8RFX0_LISMN</name>
<dbReference type="EMBL" id="AAAJKI010000004">
    <property type="protein sequence ID" value="EAC6547286.1"/>
    <property type="molecule type" value="Genomic_DNA"/>
</dbReference>
<dbReference type="EMBL" id="AABAWE010000003">
    <property type="protein sequence ID" value="EAG2087054.1"/>
    <property type="molecule type" value="Genomic_DNA"/>
</dbReference>
<evidence type="ECO:0000313" key="18">
    <source>
        <dbReference type="EMBL" id="EAG2087054.1"/>
    </source>
</evidence>
<evidence type="ECO:0000313" key="75">
    <source>
        <dbReference type="Proteomes" id="UP000467536"/>
    </source>
</evidence>
<organism evidence="12 55">
    <name type="scientific">Listeria monocytogenes</name>
    <dbReference type="NCBI Taxonomy" id="1639"/>
    <lineage>
        <taxon>Bacteria</taxon>
        <taxon>Bacillati</taxon>
        <taxon>Bacillota</taxon>
        <taxon>Bacilli</taxon>
        <taxon>Bacillales</taxon>
        <taxon>Listeriaceae</taxon>
        <taxon>Listeria</taxon>
    </lineage>
</organism>
<dbReference type="EMBL" id="AAAIKW010000004">
    <property type="protein sequence ID" value="EAC4552289.1"/>
    <property type="molecule type" value="Genomic_DNA"/>
</dbReference>
<dbReference type="EMBL" id="DAAIJL010000002">
    <property type="protein sequence ID" value="HAB8556325.1"/>
    <property type="molecule type" value="Genomic_DNA"/>
</dbReference>
<dbReference type="Proteomes" id="UP000478682">
    <property type="component" value="Unassembled WGS sequence"/>
</dbReference>
<evidence type="ECO:0000259" key="2">
    <source>
        <dbReference type="Pfam" id="PF00188"/>
    </source>
</evidence>
<dbReference type="Proteomes" id="UP000566721">
    <property type="component" value="Unassembled WGS sequence"/>
</dbReference>
<accession>A0A0B8RFX0</accession>
<evidence type="ECO:0000313" key="50">
    <source>
        <dbReference type="Proteomes" id="UP000272537"/>
    </source>
</evidence>
<evidence type="ECO:0000313" key="57">
    <source>
        <dbReference type="Proteomes" id="UP000350032"/>
    </source>
</evidence>
<dbReference type="EMBL" id="AAAIXK010000003">
    <property type="protein sequence ID" value="EAC5550185.1"/>
    <property type="molecule type" value="Genomic_DNA"/>
</dbReference>
<evidence type="ECO:0000313" key="34">
    <source>
        <dbReference type="EMBL" id="ECY6543834.1"/>
    </source>
</evidence>
<dbReference type="EMBL" id="AANDSR010000009">
    <property type="protein sequence ID" value="EDN9837487.1"/>
    <property type="molecule type" value="Genomic_DNA"/>
</dbReference>
<dbReference type="Proteomes" id="UP000364988">
    <property type="component" value="Unassembled WGS sequence"/>
</dbReference>
<evidence type="ECO:0000313" key="44">
    <source>
        <dbReference type="EMBL" id="HAC0276105.1"/>
    </source>
</evidence>
<dbReference type="Proteomes" id="UP000544530">
    <property type="component" value="Unassembled WGS sequence"/>
</dbReference>
<dbReference type="Proteomes" id="UP000344343">
    <property type="component" value="Unassembled WGS sequence"/>
</dbReference>
<dbReference type="EMBL" id="AABCVX010000004">
    <property type="protein sequence ID" value="EAG6169507.1"/>
    <property type="molecule type" value="Genomic_DNA"/>
</dbReference>
<dbReference type="Proteomes" id="UP000540117">
    <property type="component" value="Unassembled WGS sequence"/>
</dbReference>
<dbReference type="EMBL" id="DAAJCS010000003">
    <property type="protein sequence ID" value="HAC0012493.1"/>
    <property type="molecule type" value="Genomic_DNA"/>
</dbReference>
<dbReference type="Proteomes" id="UP000478704">
    <property type="component" value="Unassembled WGS sequence"/>
</dbReference>
<evidence type="ECO:0000313" key="84">
    <source>
        <dbReference type="Proteomes" id="UP000540117"/>
    </source>
</evidence>
<dbReference type="EMBL" id="QXLS01000004">
    <property type="protein sequence ID" value="RKA07757.1"/>
    <property type="molecule type" value="Genomic_DNA"/>
</dbReference>
<evidence type="ECO:0000313" key="28">
    <source>
        <dbReference type="EMBL" id="EAK8896150.1"/>
    </source>
</evidence>
<dbReference type="EMBL" id="AABDGJ010000010">
    <property type="protein sequence ID" value="EAG6991366.1"/>
    <property type="molecule type" value="Genomic_DNA"/>
</dbReference>
<evidence type="ECO:0000313" key="46">
    <source>
        <dbReference type="EMBL" id="KAA9450399.1"/>
    </source>
</evidence>
<dbReference type="Proteomes" id="UP000522199">
    <property type="component" value="Unassembled WGS sequence"/>
</dbReference>
<dbReference type="EMBL" id="AABBZO010000005">
    <property type="protein sequence ID" value="EAG4461768.1"/>
    <property type="molecule type" value="Genomic_DNA"/>
</dbReference>
<reference evidence="48 93" key="1">
    <citation type="submission" date="2016-09" db="EMBL/GenBank/DDBJ databases">
        <title>100K Listeria isolates.</title>
        <authorList>
            <person name="Chen P."/>
            <person name="Weimer B.C."/>
            <person name="Kong N."/>
            <person name="Huang B."/>
        </authorList>
    </citation>
    <scope>NUCLEOTIDE SEQUENCE [LARGE SCALE GENOMIC DNA]</scope>
    <source>
        <strain evidence="48 93">BCW_2383</strain>
    </source>
</reference>
<dbReference type="Proteomes" id="UP000455569">
    <property type="component" value="Unassembled WGS sequence"/>
</dbReference>
<evidence type="ECO:0000313" key="80">
    <source>
        <dbReference type="Proteomes" id="UP000522199"/>
    </source>
</evidence>
<evidence type="ECO:0000313" key="64">
    <source>
        <dbReference type="Proteomes" id="UP000379076"/>
    </source>
</evidence>
<dbReference type="Proteomes" id="UP000841146">
    <property type="component" value="Unassembled WGS sequence"/>
</dbReference>
<reference evidence="89 90" key="3">
    <citation type="journal article" date="2018" name="Genome Biol.">
        <title>SKESA: strategic k-mer extension for scrupulous assemblies.</title>
        <authorList>
            <person name="Souvorov A."/>
            <person name="Agarwala R."/>
            <person name="Lipman D.J."/>
        </authorList>
    </citation>
    <scope>NUCLEOTIDE SEQUENCE [LARGE SCALE GENOMIC DNA]</scope>
    <source>
        <strain evidence="40">09CEB371LM</strain>
        <strain evidence="42 92">CFIAFB20100120</strain>
        <strain evidence="41 89">CFIAFB20130012</strain>
        <strain evidence="44">CFIAFB20170037</strain>
        <strain evidence="43 90">CFIAFB20170045</strain>
        <strain evidence="45 91">DMG1500109</strain>
    </source>
</reference>
<reference evidence="46 73" key="4">
    <citation type="submission" date="2018-04" db="EMBL/GenBank/DDBJ databases">
        <title>Genome Analysis of a Prevalent Clone of Listeria monocytogenes Sequence Type 87 in China.</title>
        <authorList>
            <person name="Wang Y."/>
        </authorList>
    </citation>
    <scope>NUCLEOTIDE SEQUENCE [LARGE SCALE GENOMIC DNA]</scope>
    <source>
        <strain evidence="46 73">ICDC_LM1523</strain>
    </source>
</reference>
<evidence type="ECO:0000313" key="21">
    <source>
        <dbReference type="EMBL" id="EAG2995760.1"/>
    </source>
</evidence>
<evidence type="ECO:0000313" key="51">
    <source>
        <dbReference type="Proteomes" id="UP000331186"/>
    </source>
</evidence>
<dbReference type="PANTHER" id="PTHR31157:SF26">
    <property type="entry name" value="SCP-LIKE EXTRACELLULAR PROTEIN"/>
    <property type="match status" value="1"/>
</dbReference>
<dbReference type="Proteomes" id="UP000337746">
    <property type="component" value="Unassembled WGS sequence"/>
</dbReference>
<dbReference type="Proteomes" id="UP000489121">
    <property type="component" value="Unassembled WGS sequence"/>
</dbReference>
<dbReference type="Proteomes" id="UP000403352">
    <property type="component" value="Unassembled WGS sequence"/>
</dbReference>
<evidence type="ECO:0000259" key="3">
    <source>
        <dbReference type="Pfam" id="PF14504"/>
    </source>
</evidence>
<evidence type="ECO:0000313" key="19">
    <source>
        <dbReference type="EMBL" id="EAG2244710.1"/>
    </source>
</evidence>
<reference evidence="41" key="9">
    <citation type="submission" date="2020-01" db="EMBL/GenBank/DDBJ databases">
        <authorList>
            <consortium name="NCBI Pathogen Detection Project"/>
        </authorList>
    </citation>
    <scope>NUCLEOTIDE SEQUENCE</scope>
    <source>
        <strain evidence="40">09CEB371LM</strain>
        <strain evidence="42">CFIAFB20100120</strain>
        <strain evidence="41">CFIAFB20130012</strain>
        <strain evidence="44">CFIAFB20170037</strain>
        <strain evidence="43">CFIAFB20170045</strain>
        <strain evidence="45">DMG1500109</strain>
    </source>
</reference>
<dbReference type="EMBL" id="AAAREG010000003">
    <property type="protein sequence ID" value="EAE2353571.1"/>
    <property type="molecule type" value="Genomic_DNA"/>
</dbReference>